<reference evidence="1 2" key="1">
    <citation type="submission" date="2021-02" db="EMBL/GenBank/DDBJ databases">
        <title>De Novo genome assembly of isolated myxobacteria.</title>
        <authorList>
            <person name="Stevens D.C."/>
        </authorList>
    </citation>
    <scope>NUCLEOTIDE SEQUENCE [LARGE SCALE GENOMIC DNA]</scope>
    <source>
        <strain evidence="1 2">SCHIC003</strain>
    </source>
</reference>
<sequence length="284" mass="29614">MDNEDRRQATYVSGWTGATYANGSGNLVFTFCRVDGNQFKPLATGSSVTTNYAVLKLAAACPAGSVEFIRHFDNEDTRNQTSSSPGAEIWPNVQDGNVTLRFCLFRGGSAPAASLPTLGFEYGVFATQSFARGSASGIISSDDEDTRNSNGYYVDAAWAADAKAIVSEGENTVMSVARGGGTVCGDNLCIGSETENSCPSDCTRCGNGVCGPRENAGTCIDDCGTCGDGYCSPSRESTVTCPEDCSYCGDGVCDAREPWTCPEDCGLSCNVTSGSQDGLIPTCP</sequence>
<accession>A0ABX7NJE1</accession>
<protein>
    <recommendedName>
        <fullName evidence="3">Lipoprotein</fullName>
    </recommendedName>
</protein>
<evidence type="ECO:0000313" key="1">
    <source>
        <dbReference type="EMBL" id="QSQ17506.1"/>
    </source>
</evidence>
<organism evidence="1 2">
    <name type="scientific">Myxococcus landrumensis</name>
    <dbReference type="NCBI Taxonomy" id="2813577"/>
    <lineage>
        <taxon>Bacteria</taxon>
        <taxon>Pseudomonadati</taxon>
        <taxon>Myxococcota</taxon>
        <taxon>Myxococcia</taxon>
        <taxon>Myxococcales</taxon>
        <taxon>Cystobacterineae</taxon>
        <taxon>Myxococcaceae</taxon>
        <taxon>Myxococcus</taxon>
    </lineage>
</organism>
<keyword evidence="2" id="KW-1185">Reference proteome</keyword>
<name>A0ABX7NJE1_9BACT</name>
<dbReference type="EMBL" id="CP071091">
    <property type="protein sequence ID" value="QSQ17506.1"/>
    <property type="molecule type" value="Genomic_DNA"/>
</dbReference>
<evidence type="ECO:0008006" key="3">
    <source>
        <dbReference type="Google" id="ProtNLM"/>
    </source>
</evidence>
<gene>
    <name evidence="1" type="ORF">JY572_16325</name>
</gene>
<dbReference type="Proteomes" id="UP000663090">
    <property type="component" value="Chromosome"/>
</dbReference>
<proteinExistence type="predicted"/>
<evidence type="ECO:0000313" key="2">
    <source>
        <dbReference type="Proteomes" id="UP000663090"/>
    </source>
</evidence>
<dbReference type="RefSeq" id="WP_206719125.1">
    <property type="nucleotide sequence ID" value="NZ_CP071091.1"/>
</dbReference>